<protein>
    <submittedName>
        <fullName evidence="1">Uncharacterized protein</fullName>
    </submittedName>
</protein>
<evidence type="ECO:0000313" key="1">
    <source>
        <dbReference type="EMBL" id="NVP02421.1"/>
    </source>
</evidence>
<dbReference type="Proteomes" id="UP000533429">
    <property type="component" value="Unassembled WGS sequence"/>
</dbReference>
<organism evidence="1 2">
    <name type="scientific">Photobacterium damselae subsp. damselae</name>
    <name type="common">Listonella damsela</name>
    <dbReference type="NCBI Taxonomy" id="85581"/>
    <lineage>
        <taxon>Bacteria</taxon>
        <taxon>Pseudomonadati</taxon>
        <taxon>Pseudomonadota</taxon>
        <taxon>Gammaproteobacteria</taxon>
        <taxon>Vibrionales</taxon>
        <taxon>Vibrionaceae</taxon>
        <taxon>Photobacterium</taxon>
    </lineage>
</organism>
<gene>
    <name evidence="1" type="ORF">HWA77_19590</name>
</gene>
<reference evidence="1 2" key="1">
    <citation type="submission" date="2020-06" db="EMBL/GenBank/DDBJ databases">
        <title>Photobacterium damselae subsp. damselae comparative genomics.</title>
        <authorList>
            <person name="Osorio C.R."/>
        </authorList>
    </citation>
    <scope>NUCLEOTIDE SEQUENCE [LARGE SCALE GENOMIC DNA]</scope>
    <source>
        <strain evidence="1 2">TW250/03</strain>
    </source>
</reference>
<dbReference type="EMBL" id="JABXOR010001244">
    <property type="protein sequence ID" value="NVP02421.1"/>
    <property type="molecule type" value="Genomic_DNA"/>
</dbReference>
<sequence>MKYNILVDLVLLLYGCGSYAEVFTIKGDIETKVVGEDNILSFYQNDLLVVSGSDFAIDGYSVLNVVSGVKNGFIVNLRGSNFGAYFDVYINKTNKEYFVTKAISDYSYNKDENTSIKITCEKNINLKYKNITVDSLGVLLYSTDDKEFDKYCYSTEWKSD</sequence>
<accession>A0A850R686</accession>
<comment type="caution">
    <text evidence="1">The sequence shown here is derived from an EMBL/GenBank/DDBJ whole genome shotgun (WGS) entry which is preliminary data.</text>
</comment>
<proteinExistence type="predicted"/>
<dbReference type="AlphaFoldDB" id="A0A850R686"/>
<evidence type="ECO:0000313" key="2">
    <source>
        <dbReference type="Proteomes" id="UP000533429"/>
    </source>
</evidence>
<name>A0A850R686_PHODD</name>